<evidence type="ECO:0000256" key="1">
    <source>
        <dbReference type="SAM" id="Coils"/>
    </source>
</evidence>
<feature type="coiled-coil region" evidence="1">
    <location>
        <begin position="352"/>
        <end position="400"/>
    </location>
</feature>
<keyword evidence="1" id="KW-0175">Coiled coil</keyword>
<dbReference type="EMBL" id="LNIX01000008">
    <property type="protein sequence ID" value="OXA50624.1"/>
    <property type="molecule type" value="Genomic_DNA"/>
</dbReference>
<proteinExistence type="predicted"/>
<reference evidence="2 3" key="1">
    <citation type="submission" date="2015-12" db="EMBL/GenBank/DDBJ databases">
        <title>The genome of Folsomia candida.</title>
        <authorList>
            <person name="Faddeeva A."/>
            <person name="Derks M.F."/>
            <person name="Anvar Y."/>
            <person name="Smit S."/>
            <person name="Van Straalen N."/>
            <person name="Roelofs D."/>
        </authorList>
    </citation>
    <scope>NUCLEOTIDE SEQUENCE [LARGE SCALE GENOMIC DNA]</scope>
    <source>
        <strain evidence="2 3">VU population</strain>
        <tissue evidence="2">Whole body</tissue>
    </source>
</reference>
<dbReference type="Proteomes" id="UP000198287">
    <property type="component" value="Unassembled WGS sequence"/>
</dbReference>
<sequence length="537" mass="62261">MNSENESSPGGDEPEVGGDADQHLRFLESVVSQYESLVEDIHAKLVQSCQTVQSYVRAEDEILPQFHNEYGESSVVQKLQLQLSRKDSIINNLRMQLDVVHRSKNVCKHLWQISLGHVEDLEMSKIIQPPPPERINTSNDNNNDWPSSEFLIKWKTLSSYATSLEEQVEHLSRNLHFYQRKLLQICARYEHLERDQPTEDDGTTMTTKELKRKFEQSEAEVENLRNNFGPRMEKRLAKERASWEMEEAQALRLVRVQVEELLLENQAYQERESQLVVLIQRLDQEFLRQRSQIEMLTKTSTQLQQSLQISKSPRSISGPPESTNIKKVAVAATQTSLSSPILHHHDEQGSVIESTRAQVMQLQRQNLEMQKTERESLERVDMLQKRIRQLESLNFALQKQHQELYTKYDKETKEKSGRGDNKATLLKSFHSPGRMVDRNPEEVKVKAFSEVKAVSPPPTMTTTTNWDIGKVQDFSEEGRIVNDKRKDLQILRLTQDVERLRDIQHKLLEVIQEQSVISSKWKLEFKQLAKATLSSTS</sequence>
<keyword evidence="3" id="KW-1185">Reference proteome</keyword>
<gene>
    <name evidence="2" type="ORF">Fcan01_14547</name>
</gene>
<comment type="caution">
    <text evidence="2">The sequence shown here is derived from an EMBL/GenBank/DDBJ whole genome shotgun (WGS) entry which is preliminary data.</text>
</comment>
<organism evidence="2 3">
    <name type="scientific">Folsomia candida</name>
    <name type="common">Springtail</name>
    <dbReference type="NCBI Taxonomy" id="158441"/>
    <lineage>
        <taxon>Eukaryota</taxon>
        <taxon>Metazoa</taxon>
        <taxon>Ecdysozoa</taxon>
        <taxon>Arthropoda</taxon>
        <taxon>Hexapoda</taxon>
        <taxon>Collembola</taxon>
        <taxon>Entomobryomorpha</taxon>
        <taxon>Isotomoidea</taxon>
        <taxon>Isotomidae</taxon>
        <taxon>Proisotominae</taxon>
        <taxon>Folsomia</taxon>
    </lineage>
</organism>
<accession>A0A226E0S4</accession>
<dbReference type="AlphaFoldDB" id="A0A226E0S4"/>
<evidence type="ECO:0000313" key="2">
    <source>
        <dbReference type="EMBL" id="OXA50624.1"/>
    </source>
</evidence>
<name>A0A226E0S4_FOLCA</name>
<evidence type="ECO:0000313" key="3">
    <source>
        <dbReference type="Proteomes" id="UP000198287"/>
    </source>
</evidence>
<protein>
    <submittedName>
        <fullName evidence="2">Uncharacterized protein</fullName>
    </submittedName>
</protein>